<dbReference type="AlphaFoldDB" id="A0A6N2MH81"/>
<dbReference type="SUPFAM" id="SSF51445">
    <property type="entry name" value="(Trans)glycosidases"/>
    <property type="match status" value="1"/>
</dbReference>
<dbReference type="InterPro" id="IPR050542">
    <property type="entry name" value="Glycosyl_Hydrlase18_Chitinase"/>
</dbReference>
<protein>
    <submittedName>
        <fullName evidence="1">Uncharacterized protein</fullName>
    </submittedName>
</protein>
<gene>
    <name evidence="1" type="ORF">SVIM_LOCUS352601</name>
</gene>
<proteinExistence type="predicted"/>
<dbReference type="GO" id="GO:0005576">
    <property type="term" value="C:extracellular region"/>
    <property type="evidence" value="ECO:0007669"/>
    <property type="project" value="TreeGrafter"/>
</dbReference>
<organism evidence="1">
    <name type="scientific">Salix viminalis</name>
    <name type="common">Common osier</name>
    <name type="synonym">Basket willow</name>
    <dbReference type="NCBI Taxonomy" id="40686"/>
    <lineage>
        <taxon>Eukaryota</taxon>
        <taxon>Viridiplantae</taxon>
        <taxon>Streptophyta</taxon>
        <taxon>Embryophyta</taxon>
        <taxon>Tracheophyta</taxon>
        <taxon>Spermatophyta</taxon>
        <taxon>Magnoliopsida</taxon>
        <taxon>eudicotyledons</taxon>
        <taxon>Gunneridae</taxon>
        <taxon>Pentapetalae</taxon>
        <taxon>rosids</taxon>
        <taxon>fabids</taxon>
        <taxon>Malpighiales</taxon>
        <taxon>Salicaceae</taxon>
        <taxon>Saliceae</taxon>
        <taxon>Salix</taxon>
    </lineage>
</organism>
<dbReference type="PANTHER" id="PTHR45708">
    <property type="entry name" value="ENDOCHITINASE"/>
    <property type="match status" value="1"/>
</dbReference>
<reference evidence="1" key="1">
    <citation type="submission" date="2019-03" db="EMBL/GenBank/DDBJ databases">
        <authorList>
            <person name="Mank J."/>
            <person name="Almeida P."/>
        </authorList>
    </citation>
    <scope>NUCLEOTIDE SEQUENCE</scope>
    <source>
        <strain evidence="1">78183</strain>
    </source>
</reference>
<dbReference type="InterPro" id="IPR017853">
    <property type="entry name" value="GH"/>
</dbReference>
<accession>A0A6N2MH81</accession>
<dbReference type="Gene3D" id="3.20.20.80">
    <property type="entry name" value="Glycosidases"/>
    <property type="match status" value="1"/>
</dbReference>
<sequence length="94" mass="10346">MTRCQSLSLCSLHCMDRSDQQGSSWGYQNWKEKQCLTNSYNPAAQVSAKNGNEGTLADTCATGNYQYVNLAFLTTFGNGQTPMINQEEALCYGS</sequence>
<dbReference type="EMBL" id="CAADRP010001774">
    <property type="protein sequence ID" value="VFU51901.1"/>
    <property type="molecule type" value="Genomic_DNA"/>
</dbReference>
<name>A0A6N2MH81_SALVM</name>
<dbReference type="GO" id="GO:0004568">
    <property type="term" value="F:chitinase activity"/>
    <property type="evidence" value="ECO:0007669"/>
    <property type="project" value="TreeGrafter"/>
</dbReference>
<dbReference type="PANTHER" id="PTHR45708:SF65">
    <property type="entry name" value="CHITINASE"/>
    <property type="match status" value="1"/>
</dbReference>
<evidence type="ECO:0000313" key="1">
    <source>
        <dbReference type="EMBL" id="VFU51901.1"/>
    </source>
</evidence>